<sequence length="85" mass="9934">MTEKKPHFLLQITEEKFWTKSSDLWCAIIAKQTNVFISHKILHKNIQTYEAELMKNEILMHLTGGAVKSLFAQIFSFLRPDLDII</sequence>
<comment type="caution">
    <text evidence="1">The sequence shown here is derived from an EMBL/GenBank/DDBJ whole genome shotgun (WGS) entry which is preliminary data.</text>
</comment>
<gene>
    <name evidence="1" type="ORF">T05_2581</name>
</gene>
<dbReference type="AlphaFoldDB" id="A0A0V0TR26"/>
<protein>
    <submittedName>
        <fullName evidence="1">Uncharacterized protein</fullName>
    </submittedName>
</protein>
<accession>A0A0V0TR26</accession>
<evidence type="ECO:0000313" key="2">
    <source>
        <dbReference type="Proteomes" id="UP000055048"/>
    </source>
</evidence>
<dbReference type="Proteomes" id="UP000055048">
    <property type="component" value="Unassembled WGS sequence"/>
</dbReference>
<organism evidence="1 2">
    <name type="scientific">Trichinella murrelli</name>
    <dbReference type="NCBI Taxonomy" id="144512"/>
    <lineage>
        <taxon>Eukaryota</taxon>
        <taxon>Metazoa</taxon>
        <taxon>Ecdysozoa</taxon>
        <taxon>Nematoda</taxon>
        <taxon>Enoplea</taxon>
        <taxon>Dorylaimia</taxon>
        <taxon>Trichinellida</taxon>
        <taxon>Trichinellidae</taxon>
        <taxon>Trichinella</taxon>
    </lineage>
</organism>
<reference evidence="1 2" key="1">
    <citation type="submission" date="2015-01" db="EMBL/GenBank/DDBJ databases">
        <title>Evolution of Trichinella species and genotypes.</title>
        <authorList>
            <person name="Korhonen P.K."/>
            <person name="Edoardo P."/>
            <person name="Giuseppe L.R."/>
            <person name="Gasser R.B."/>
        </authorList>
    </citation>
    <scope>NUCLEOTIDE SEQUENCE [LARGE SCALE GENOMIC DNA]</scope>
    <source>
        <strain evidence="1">ISS417</strain>
    </source>
</reference>
<evidence type="ECO:0000313" key="1">
    <source>
        <dbReference type="EMBL" id="KRX40947.1"/>
    </source>
</evidence>
<dbReference type="EMBL" id="JYDJ01000185">
    <property type="protein sequence ID" value="KRX40947.1"/>
    <property type="molecule type" value="Genomic_DNA"/>
</dbReference>
<proteinExistence type="predicted"/>
<keyword evidence="2" id="KW-1185">Reference proteome</keyword>
<name>A0A0V0TR26_9BILA</name>